<evidence type="ECO:0000256" key="3">
    <source>
        <dbReference type="ARBA" id="ARBA00022989"/>
    </source>
</evidence>
<keyword evidence="3 6" id="KW-1133">Transmembrane helix</keyword>
<feature type="compositionally biased region" description="Polar residues" evidence="5">
    <location>
        <begin position="521"/>
        <end position="536"/>
    </location>
</feature>
<keyword evidence="8" id="KW-1185">Reference proteome</keyword>
<sequence length="600" mass="62843">MHRLADNACYFLPHGTLQFLLAAPIAVLPALIKDKRLGVSEALVDVALSAGTAANAVGKMVNGLAIDAVGANVFASAILACAACAVATFSATVTKSVLLIAFVLLQFAASGGWLIGCRVIHDTFAKEQWGGCFAILSVASRTGSMASKLGLGAFLMVLNWHEIGLVASCFGFVMCCLVSSLIARSAKTKGVGAPDDVDASATLNALVVEHETATTSGPVAQHKGDDVPTRVDASSPAPDLAEQDNVMFLLAPDTDATNGRHEDNDNDVLALRGSQLRRSRSGTSIPLEDAPRTPPAVSTATFARVRRLLCDRGLLLYSGVCAGATCVAGFENLCPLILGDLTTLSSAHISMTATVFPASLLLGVTIVPWLLNRAETRLVRDAKKASYSRLGAELCLLVVAFCSAVALSVIAARHEKMSPLVIVPFIFGLAFGVSVTFYITPNVYALEFGGEACATASSILDTFGLAAGSVWNLAASAIQRSSRSTYDAWTSTMLLLALIIIVTAVLAFAALVSTQTTNELEATAPTENATHRASSNLHRRPVLHSEMTSSLIAGESPRGEHEVPRLGSARVENKLPSEWRSPSNDGVQRPSGGGDIEEVI</sequence>
<feature type="transmembrane region" description="Helical" evidence="6">
    <location>
        <begin position="314"/>
        <end position="338"/>
    </location>
</feature>
<dbReference type="InterPro" id="IPR036259">
    <property type="entry name" value="MFS_trans_sf"/>
</dbReference>
<dbReference type="GO" id="GO:0012505">
    <property type="term" value="C:endomembrane system"/>
    <property type="evidence" value="ECO:0007669"/>
    <property type="project" value="UniProtKB-SubCell"/>
</dbReference>
<evidence type="ECO:0000256" key="2">
    <source>
        <dbReference type="ARBA" id="ARBA00022692"/>
    </source>
</evidence>
<gene>
    <name evidence="7" type="ORF">CTAYLR_002903</name>
</gene>
<dbReference type="Proteomes" id="UP001230188">
    <property type="component" value="Unassembled WGS sequence"/>
</dbReference>
<dbReference type="EMBL" id="JAQMWT010000055">
    <property type="protein sequence ID" value="KAJ8612211.1"/>
    <property type="molecule type" value="Genomic_DNA"/>
</dbReference>
<feature type="transmembrane region" description="Helical" evidence="6">
    <location>
        <begin position="350"/>
        <end position="371"/>
    </location>
</feature>
<evidence type="ECO:0000313" key="7">
    <source>
        <dbReference type="EMBL" id="KAJ8612211.1"/>
    </source>
</evidence>
<feature type="region of interest" description="Disordered" evidence="5">
    <location>
        <begin position="549"/>
        <end position="600"/>
    </location>
</feature>
<keyword evidence="4 6" id="KW-0472">Membrane</keyword>
<reference evidence="7" key="1">
    <citation type="submission" date="2023-01" db="EMBL/GenBank/DDBJ databases">
        <title>Metagenome sequencing of chrysophaentin producing Chrysophaeum taylorii.</title>
        <authorList>
            <person name="Davison J."/>
            <person name="Bewley C."/>
        </authorList>
    </citation>
    <scope>NUCLEOTIDE SEQUENCE</scope>
    <source>
        <strain evidence="7">NIES-1699</strain>
    </source>
</reference>
<name>A0AAD7UM30_9STRA</name>
<dbReference type="GO" id="GO:0035435">
    <property type="term" value="P:phosphate ion transmembrane transport"/>
    <property type="evidence" value="ECO:0007669"/>
    <property type="project" value="TreeGrafter"/>
</dbReference>
<dbReference type="GO" id="GO:0016020">
    <property type="term" value="C:membrane"/>
    <property type="evidence" value="ECO:0007669"/>
    <property type="project" value="UniProtKB-ARBA"/>
</dbReference>
<dbReference type="GO" id="GO:0061513">
    <property type="term" value="F:glucose 6-phosphate:phosphate antiporter activity"/>
    <property type="evidence" value="ECO:0007669"/>
    <property type="project" value="TreeGrafter"/>
</dbReference>
<dbReference type="InterPro" id="IPR011701">
    <property type="entry name" value="MFS"/>
</dbReference>
<feature type="transmembrane region" description="Helical" evidence="6">
    <location>
        <begin position="97"/>
        <end position="120"/>
    </location>
</feature>
<dbReference type="AlphaFoldDB" id="A0AAD7UM30"/>
<feature type="transmembrane region" description="Helical" evidence="6">
    <location>
        <begin position="392"/>
        <end position="412"/>
    </location>
</feature>
<proteinExistence type="predicted"/>
<feature type="transmembrane region" description="Helical" evidence="6">
    <location>
        <begin position="452"/>
        <end position="473"/>
    </location>
</feature>
<organism evidence="7 8">
    <name type="scientific">Chrysophaeum taylorii</name>
    <dbReference type="NCBI Taxonomy" id="2483200"/>
    <lineage>
        <taxon>Eukaryota</taxon>
        <taxon>Sar</taxon>
        <taxon>Stramenopiles</taxon>
        <taxon>Ochrophyta</taxon>
        <taxon>Pelagophyceae</taxon>
        <taxon>Pelagomonadales</taxon>
        <taxon>Pelagomonadaceae</taxon>
        <taxon>Chrysophaeum</taxon>
    </lineage>
</organism>
<comment type="caution">
    <text evidence="7">The sequence shown here is derived from an EMBL/GenBank/DDBJ whole genome shotgun (WGS) entry which is preliminary data.</text>
</comment>
<feature type="transmembrane region" description="Helical" evidence="6">
    <location>
        <begin position="163"/>
        <end position="183"/>
    </location>
</feature>
<dbReference type="SUPFAM" id="SSF103473">
    <property type="entry name" value="MFS general substrate transporter"/>
    <property type="match status" value="1"/>
</dbReference>
<dbReference type="PANTHER" id="PTHR43826:SF8">
    <property type="entry name" value="MAJOR FACILITATOR SUPERFAMILY (MFS) PROFILE DOMAIN-CONTAINING PROTEIN"/>
    <property type="match status" value="1"/>
</dbReference>
<feature type="region of interest" description="Disordered" evidence="5">
    <location>
        <begin position="521"/>
        <end position="540"/>
    </location>
</feature>
<accession>A0AAD7UM30</accession>
<dbReference type="PANTHER" id="PTHR43826">
    <property type="entry name" value="GLUCOSE-6-PHOSPHATE EXCHANGER SLC37A4"/>
    <property type="match status" value="1"/>
</dbReference>
<feature type="transmembrane region" description="Helical" evidence="6">
    <location>
        <begin position="12"/>
        <end position="32"/>
    </location>
</feature>
<feature type="transmembrane region" description="Helical" evidence="6">
    <location>
        <begin position="493"/>
        <end position="512"/>
    </location>
</feature>
<evidence type="ECO:0000256" key="5">
    <source>
        <dbReference type="SAM" id="MobiDB-lite"/>
    </source>
</evidence>
<protein>
    <submittedName>
        <fullName evidence="7">Uncharacterized protein</fullName>
    </submittedName>
</protein>
<evidence type="ECO:0000256" key="1">
    <source>
        <dbReference type="ARBA" id="ARBA00004127"/>
    </source>
</evidence>
<dbReference type="Pfam" id="PF07690">
    <property type="entry name" value="MFS_1"/>
    <property type="match status" value="1"/>
</dbReference>
<keyword evidence="2 6" id="KW-0812">Transmembrane</keyword>
<evidence type="ECO:0000313" key="8">
    <source>
        <dbReference type="Proteomes" id="UP001230188"/>
    </source>
</evidence>
<feature type="transmembrane region" description="Helical" evidence="6">
    <location>
        <begin position="418"/>
        <end position="440"/>
    </location>
</feature>
<evidence type="ECO:0000256" key="4">
    <source>
        <dbReference type="ARBA" id="ARBA00023136"/>
    </source>
</evidence>
<dbReference type="Gene3D" id="1.20.1720.10">
    <property type="entry name" value="Multidrug resistance protein D"/>
    <property type="match status" value="1"/>
</dbReference>
<evidence type="ECO:0000256" key="6">
    <source>
        <dbReference type="SAM" id="Phobius"/>
    </source>
</evidence>
<feature type="transmembrane region" description="Helical" evidence="6">
    <location>
        <begin position="69"/>
        <end position="91"/>
    </location>
</feature>
<dbReference type="InterPro" id="IPR051337">
    <property type="entry name" value="OPA_Antiporter"/>
</dbReference>
<feature type="region of interest" description="Disordered" evidence="5">
    <location>
        <begin position="214"/>
        <end position="238"/>
    </location>
</feature>
<comment type="subcellular location">
    <subcellularLocation>
        <location evidence="1">Endomembrane system</location>
        <topology evidence="1">Multi-pass membrane protein</topology>
    </subcellularLocation>
</comment>
<dbReference type="Gene3D" id="1.20.1250.20">
    <property type="entry name" value="MFS general substrate transporter like domains"/>
    <property type="match status" value="1"/>
</dbReference>